<proteinExistence type="predicted"/>
<organism evidence="1">
    <name type="scientific">Anguilla anguilla</name>
    <name type="common">European freshwater eel</name>
    <name type="synonym">Muraena anguilla</name>
    <dbReference type="NCBI Taxonomy" id="7936"/>
    <lineage>
        <taxon>Eukaryota</taxon>
        <taxon>Metazoa</taxon>
        <taxon>Chordata</taxon>
        <taxon>Craniata</taxon>
        <taxon>Vertebrata</taxon>
        <taxon>Euteleostomi</taxon>
        <taxon>Actinopterygii</taxon>
        <taxon>Neopterygii</taxon>
        <taxon>Teleostei</taxon>
        <taxon>Anguilliformes</taxon>
        <taxon>Anguillidae</taxon>
        <taxon>Anguilla</taxon>
    </lineage>
</organism>
<dbReference type="AlphaFoldDB" id="A0A0E9VWL8"/>
<reference evidence="1" key="1">
    <citation type="submission" date="2014-11" db="EMBL/GenBank/DDBJ databases">
        <authorList>
            <person name="Amaro Gonzalez C."/>
        </authorList>
    </citation>
    <scope>NUCLEOTIDE SEQUENCE</scope>
</reference>
<name>A0A0E9VWL8_ANGAN</name>
<sequence length="20" mass="2246">MLFYKSYAAPHLIYDATAGI</sequence>
<reference evidence="1" key="2">
    <citation type="journal article" date="2015" name="Fish Shellfish Immunol.">
        <title>Early steps in the European eel (Anguilla anguilla)-Vibrio vulnificus interaction in the gills: Role of the RtxA13 toxin.</title>
        <authorList>
            <person name="Callol A."/>
            <person name="Pajuelo D."/>
            <person name="Ebbesson L."/>
            <person name="Teles M."/>
            <person name="MacKenzie S."/>
            <person name="Amaro C."/>
        </authorList>
    </citation>
    <scope>NUCLEOTIDE SEQUENCE</scope>
</reference>
<evidence type="ECO:0000313" key="1">
    <source>
        <dbReference type="EMBL" id="JAH82539.1"/>
    </source>
</evidence>
<accession>A0A0E9VWL8</accession>
<dbReference type="EMBL" id="GBXM01026038">
    <property type="protein sequence ID" value="JAH82539.1"/>
    <property type="molecule type" value="Transcribed_RNA"/>
</dbReference>
<protein>
    <submittedName>
        <fullName evidence="1">Uncharacterized protein</fullName>
    </submittedName>
</protein>